<evidence type="ECO:0000259" key="2">
    <source>
        <dbReference type="Pfam" id="PF01551"/>
    </source>
</evidence>
<keyword evidence="1" id="KW-0732">Signal</keyword>
<feature type="domain" description="M23ase beta-sheet core" evidence="2">
    <location>
        <begin position="40"/>
        <end position="161"/>
    </location>
</feature>
<dbReference type="PANTHER" id="PTHR21666">
    <property type="entry name" value="PEPTIDASE-RELATED"/>
    <property type="match status" value="1"/>
</dbReference>
<sequence length="310" mass="32972">MEWPVDCEPGRDCHVQNYVDRDPGPGIRDVACGPLSYDGHAGTDIRVATEAALAADPPAILAAAEGRVTALRDEMPDALMGTPGAPAAAQLARRECGNGVVLDHGGGWQTRYCHMERGSIAVAPGQVVEAGTPLGRMGRSGATEFPHLHFSLSRDGTAVDPFAGDPEAACGDTRSSLWADPPAYRPGGFLDSGISDRVPDYAEIRRGLPGRPAGDVTDPALVAWAFGYGFLPGDALRFVMTGPAGGIFDRTVLLESGHAQAFRAFGRRTPPGGWMPGLYRSRVEWRRDGRIHDSREVELRLITGPARPSP</sequence>
<dbReference type="GO" id="GO:0004222">
    <property type="term" value="F:metalloendopeptidase activity"/>
    <property type="evidence" value="ECO:0007669"/>
    <property type="project" value="TreeGrafter"/>
</dbReference>
<gene>
    <name evidence="3" type="ORF">ICN82_04940</name>
</gene>
<protein>
    <submittedName>
        <fullName evidence="3">M23 family metallopeptidase</fullName>
    </submittedName>
</protein>
<organism evidence="3 4">
    <name type="scientific">Mangrovicoccus algicola</name>
    <dbReference type="NCBI Taxonomy" id="2771008"/>
    <lineage>
        <taxon>Bacteria</taxon>
        <taxon>Pseudomonadati</taxon>
        <taxon>Pseudomonadota</taxon>
        <taxon>Alphaproteobacteria</taxon>
        <taxon>Rhodobacterales</taxon>
        <taxon>Paracoccaceae</taxon>
        <taxon>Mangrovicoccus</taxon>
    </lineage>
</organism>
<accession>A0A8J6YWI3</accession>
<dbReference type="RefSeq" id="WP_193180299.1">
    <property type="nucleotide sequence ID" value="NZ_JACVXA010000009.1"/>
</dbReference>
<evidence type="ECO:0000256" key="1">
    <source>
        <dbReference type="ARBA" id="ARBA00022729"/>
    </source>
</evidence>
<evidence type="ECO:0000313" key="4">
    <source>
        <dbReference type="Proteomes" id="UP000609121"/>
    </source>
</evidence>
<dbReference type="InterPro" id="IPR050570">
    <property type="entry name" value="Cell_wall_metabolism_enzyme"/>
</dbReference>
<comment type="caution">
    <text evidence="3">The sequence shown here is derived from an EMBL/GenBank/DDBJ whole genome shotgun (WGS) entry which is preliminary data.</text>
</comment>
<name>A0A8J6YWI3_9RHOB</name>
<proteinExistence type="predicted"/>
<dbReference type="Pfam" id="PF01551">
    <property type="entry name" value="Peptidase_M23"/>
    <property type="match status" value="1"/>
</dbReference>
<dbReference type="InterPro" id="IPR016047">
    <property type="entry name" value="M23ase_b-sheet_dom"/>
</dbReference>
<dbReference type="Proteomes" id="UP000609121">
    <property type="component" value="Unassembled WGS sequence"/>
</dbReference>
<reference evidence="3" key="1">
    <citation type="submission" date="2020-09" db="EMBL/GenBank/DDBJ databases">
        <title>A novel bacterium of genus Mangrovicoccus, isolated from South China Sea.</title>
        <authorList>
            <person name="Huang H."/>
            <person name="Mo K."/>
            <person name="Hu Y."/>
        </authorList>
    </citation>
    <scope>NUCLEOTIDE SEQUENCE</scope>
    <source>
        <strain evidence="3">HB182678</strain>
    </source>
</reference>
<dbReference type="AlphaFoldDB" id="A0A8J6YWI3"/>
<dbReference type="EMBL" id="JACVXA010000009">
    <property type="protein sequence ID" value="MBE3637549.1"/>
    <property type="molecule type" value="Genomic_DNA"/>
</dbReference>
<keyword evidence="4" id="KW-1185">Reference proteome</keyword>
<dbReference type="Gene3D" id="2.70.70.10">
    <property type="entry name" value="Glucose Permease (Domain IIA)"/>
    <property type="match status" value="1"/>
</dbReference>
<dbReference type="InterPro" id="IPR011055">
    <property type="entry name" value="Dup_hybrid_motif"/>
</dbReference>
<dbReference type="SUPFAM" id="SSF51261">
    <property type="entry name" value="Duplicated hybrid motif"/>
    <property type="match status" value="1"/>
</dbReference>
<evidence type="ECO:0000313" key="3">
    <source>
        <dbReference type="EMBL" id="MBE3637549.1"/>
    </source>
</evidence>
<dbReference type="CDD" id="cd12797">
    <property type="entry name" value="M23_peptidase"/>
    <property type="match status" value="1"/>
</dbReference>
<dbReference type="PANTHER" id="PTHR21666:SF289">
    <property type="entry name" value="L-ALA--D-GLU ENDOPEPTIDASE"/>
    <property type="match status" value="1"/>
</dbReference>